<dbReference type="OrthoDB" id="9799991at2"/>
<evidence type="ECO:0008006" key="4">
    <source>
        <dbReference type="Google" id="ProtNLM"/>
    </source>
</evidence>
<evidence type="ECO:0000313" key="3">
    <source>
        <dbReference type="Proteomes" id="UP000011131"/>
    </source>
</evidence>
<dbReference type="InterPro" id="IPR007436">
    <property type="entry name" value="DUF485"/>
</dbReference>
<dbReference type="eggNOG" id="COG3162">
    <property type="taxonomic scope" value="Bacteria"/>
</dbReference>
<evidence type="ECO:0000313" key="2">
    <source>
        <dbReference type="EMBL" id="AGC47742.1"/>
    </source>
</evidence>
<dbReference type="Proteomes" id="UP000011131">
    <property type="component" value="Chromosome"/>
</dbReference>
<evidence type="ECO:0000256" key="1">
    <source>
        <dbReference type="SAM" id="Phobius"/>
    </source>
</evidence>
<dbReference type="AlphaFoldDB" id="L7UJP3"/>
<keyword evidence="1" id="KW-0812">Transmembrane</keyword>
<accession>L7UJP3</accession>
<dbReference type="Pfam" id="PF04341">
    <property type="entry name" value="DUF485"/>
    <property type="match status" value="1"/>
</dbReference>
<dbReference type="HOGENOM" id="CLU_123372_2_3_7"/>
<dbReference type="STRING" id="1278073.MYSTI_06469"/>
<organism evidence="2 3">
    <name type="scientific">Myxococcus stipitatus (strain DSM 14675 / JCM 12634 / Mx s8)</name>
    <dbReference type="NCBI Taxonomy" id="1278073"/>
    <lineage>
        <taxon>Bacteria</taxon>
        <taxon>Pseudomonadati</taxon>
        <taxon>Myxococcota</taxon>
        <taxon>Myxococcia</taxon>
        <taxon>Myxococcales</taxon>
        <taxon>Cystobacterineae</taxon>
        <taxon>Myxococcaceae</taxon>
        <taxon>Myxococcus</taxon>
    </lineage>
</organism>
<protein>
    <recommendedName>
        <fullName evidence="4">Inner membrane protein YjcH</fullName>
    </recommendedName>
</protein>
<feature type="transmembrane region" description="Helical" evidence="1">
    <location>
        <begin position="20"/>
        <end position="41"/>
    </location>
</feature>
<reference evidence="2 3" key="1">
    <citation type="journal article" date="2013" name="Genome Announc.">
        <title>Complete genome sequence of Myxococcus stipitatus strain DSM 14675, a fruiting myxobacterium.</title>
        <authorList>
            <person name="Huntley S."/>
            <person name="Kneip S."/>
            <person name="Treuner-Lange A."/>
            <person name="Sogaard-Andersen L."/>
        </authorList>
    </citation>
    <scope>NUCLEOTIDE SEQUENCE [LARGE SCALE GENOMIC DNA]</scope>
    <source>
        <strain evidence="3">DSM 14675 / JCM 12634 / Mx s8</strain>
    </source>
</reference>
<dbReference type="PANTHER" id="PTHR38598:SF1">
    <property type="entry name" value="INNER MEMBRANE PROTEIN YJCH"/>
    <property type="match status" value="1"/>
</dbReference>
<dbReference type="KEGG" id="msd:MYSTI_06469"/>
<keyword evidence="1" id="KW-0472">Membrane</keyword>
<feature type="transmembrane region" description="Helical" evidence="1">
    <location>
        <begin position="53"/>
        <end position="78"/>
    </location>
</feature>
<dbReference type="PATRIC" id="fig|1278073.3.peg.6568"/>
<gene>
    <name evidence="2" type="ordered locus">MYSTI_06469</name>
</gene>
<dbReference type="RefSeq" id="WP_015351996.1">
    <property type="nucleotide sequence ID" value="NC_020126.1"/>
</dbReference>
<dbReference type="PANTHER" id="PTHR38598">
    <property type="entry name" value="INNER MEMBRANE PROTEIN YJCH"/>
    <property type="match status" value="1"/>
</dbReference>
<proteinExistence type="predicted"/>
<keyword evidence="3" id="KW-1185">Reference proteome</keyword>
<sequence length="92" mass="9935">MSEPSRNDALEALAASRWRVAAALTVATLVAYFGFILLVAFNKPLMGQQLVPGLSVGIVLGAVVIVTAWALTGIYMLWANGKYDRALSQLRR</sequence>
<keyword evidence="1" id="KW-1133">Transmembrane helix</keyword>
<dbReference type="InterPro" id="IPR052959">
    <property type="entry name" value="Inner_membrane_assoc"/>
</dbReference>
<dbReference type="EMBL" id="CP004025">
    <property type="protein sequence ID" value="AGC47742.1"/>
    <property type="molecule type" value="Genomic_DNA"/>
</dbReference>
<dbReference type="GO" id="GO:0005886">
    <property type="term" value="C:plasma membrane"/>
    <property type="evidence" value="ECO:0007669"/>
    <property type="project" value="TreeGrafter"/>
</dbReference>
<name>L7UJP3_MYXSD</name>